<keyword evidence="3" id="KW-1185">Reference proteome</keyword>
<dbReference type="InterPro" id="IPR056143">
    <property type="entry name" value="DUF7726"/>
</dbReference>
<dbReference type="EMBL" id="JAQQWN010000002">
    <property type="protein sequence ID" value="KAK8094888.1"/>
    <property type="molecule type" value="Genomic_DNA"/>
</dbReference>
<organism evidence="2 3">
    <name type="scientific">Apiospora hydei</name>
    <dbReference type="NCBI Taxonomy" id="1337664"/>
    <lineage>
        <taxon>Eukaryota</taxon>
        <taxon>Fungi</taxon>
        <taxon>Dikarya</taxon>
        <taxon>Ascomycota</taxon>
        <taxon>Pezizomycotina</taxon>
        <taxon>Sordariomycetes</taxon>
        <taxon>Xylariomycetidae</taxon>
        <taxon>Amphisphaeriales</taxon>
        <taxon>Apiosporaceae</taxon>
        <taxon>Apiospora</taxon>
    </lineage>
</organism>
<dbReference type="RefSeq" id="XP_066675661.1">
    <property type="nucleotide sequence ID" value="XM_066805888.1"/>
</dbReference>
<accession>A0ABR1XED0</accession>
<feature type="domain" description="DUF7726" evidence="1">
    <location>
        <begin position="196"/>
        <end position="268"/>
    </location>
</feature>
<name>A0ABR1XED0_9PEZI</name>
<evidence type="ECO:0000313" key="3">
    <source>
        <dbReference type="Proteomes" id="UP001433268"/>
    </source>
</evidence>
<reference evidence="2 3" key="1">
    <citation type="submission" date="2023-01" db="EMBL/GenBank/DDBJ databases">
        <title>Analysis of 21 Apiospora genomes using comparative genomics revels a genus with tremendous synthesis potential of carbohydrate active enzymes and secondary metabolites.</title>
        <authorList>
            <person name="Sorensen T."/>
        </authorList>
    </citation>
    <scope>NUCLEOTIDE SEQUENCE [LARGE SCALE GENOMIC DNA]</scope>
    <source>
        <strain evidence="2 3">CBS 114990</strain>
    </source>
</reference>
<sequence length="346" mass="39114">MTDVYRLVEDLKSTPGVDDSELTSFLAFYVWEDGNDGPVEKPCLLGSDDKRPKRAAASSPDLNEAEIAAYAETIRARKVRFDTSGNGGGIQMWTGSEWRERCRKIEEQQKVQHLANIMKIANENPSIKNMGEAVNMEKQATALEHIDEGIDMTPHLSGYRDYGVLEPIWHSVFQPGPKDPTPQELKALPSPFYREINYDCDQVRALLKRFVTGSLSRMWDLDKVRRVCGLERPQLIGFLEKSGPEAGSQSQAYHLCWEFFRRREALGLTPFFDKKKADKIFPWHKVKLGPRGAAEETRGLLSSSRRNEHRTLETRGALLSALEAQGVEHCNAHMLAMFDALFGSQT</sequence>
<dbReference type="GeneID" id="92038948"/>
<proteinExistence type="predicted"/>
<protein>
    <recommendedName>
        <fullName evidence="1">DUF7726 domain-containing protein</fullName>
    </recommendedName>
</protein>
<dbReference type="Pfam" id="PF24852">
    <property type="entry name" value="DUF7726"/>
    <property type="match status" value="1"/>
</dbReference>
<comment type="caution">
    <text evidence="2">The sequence shown here is derived from an EMBL/GenBank/DDBJ whole genome shotgun (WGS) entry which is preliminary data.</text>
</comment>
<evidence type="ECO:0000259" key="1">
    <source>
        <dbReference type="Pfam" id="PF24852"/>
    </source>
</evidence>
<gene>
    <name evidence="2" type="ORF">PG997_001573</name>
</gene>
<dbReference type="Proteomes" id="UP001433268">
    <property type="component" value="Unassembled WGS sequence"/>
</dbReference>
<evidence type="ECO:0000313" key="2">
    <source>
        <dbReference type="EMBL" id="KAK8094888.1"/>
    </source>
</evidence>